<dbReference type="EMBL" id="CADCXU010032287">
    <property type="protein sequence ID" value="CAB0018200.1"/>
    <property type="molecule type" value="Genomic_DNA"/>
</dbReference>
<keyword evidence="4" id="KW-0325">Glycoprotein</keyword>
<proteinExistence type="inferred from homology"/>
<dbReference type="OrthoDB" id="408631at2759"/>
<dbReference type="GO" id="GO:0005886">
    <property type="term" value="C:plasma membrane"/>
    <property type="evidence" value="ECO:0007669"/>
    <property type="project" value="TreeGrafter"/>
</dbReference>
<dbReference type="InterPro" id="IPR050654">
    <property type="entry name" value="AChE-related_enzymes"/>
</dbReference>
<protein>
    <recommendedName>
        <fullName evidence="5">Carboxylesterase type B domain-containing protein</fullName>
    </recommendedName>
</protein>
<reference evidence="6 7" key="1">
    <citation type="submission" date="2020-02" db="EMBL/GenBank/DDBJ databases">
        <authorList>
            <person name="Ferguson B K."/>
        </authorList>
    </citation>
    <scope>NUCLEOTIDE SEQUENCE [LARGE SCALE GENOMIC DNA]</scope>
</reference>
<dbReference type="Gene3D" id="3.40.50.1820">
    <property type="entry name" value="alpha/beta hydrolase"/>
    <property type="match status" value="3"/>
</dbReference>
<dbReference type="GO" id="GO:0006581">
    <property type="term" value="P:acetylcholine catabolic process"/>
    <property type="evidence" value="ECO:0007669"/>
    <property type="project" value="TreeGrafter"/>
</dbReference>
<keyword evidence="7" id="KW-1185">Reference proteome</keyword>
<dbReference type="Proteomes" id="UP000479000">
    <property type="component" value="Unassembled WGS sequence"/>
</dbReference>
<sequence>MEVQEVDYVTGIANCLEAMGTALLCGGFSSLHSESLDIFDPRNLQISQNQIILARKFTYRNMEELLVFKTWFFEIACAGVHVYLGIPFAKPPLGPLRFRKPVAIEPWYGVLDGTNLPNSCYQERYEYFPGFEGEEMWNPNTNISEDCLYLNLWVPQPMKIRHHNSEKEEINASKIPKVRGTINAPWSYMTGERALEIGKQLVSDCSCNASQLADSPSRVMACMRAADSKTISTMQWNSYSGILGFPSAPTIDGNFLPKDPMELLKEGDFPETEILIGSNLDEGWLTFDSIFVSGGQLGLDWSVGRRVRSLTFSIDCSAGDEDGKGKVRLKKCDSLPMLQAHTFYCTISSITSPKTTRSSSIVINFSNSSTPFSRTCPNWKEKPSFSRKPASEDVLWPAYTKESPNYFIFHAEASGLGRGPRSTSCAFWNDLFPRLKQPG</sequence>
<evidence type="ECO:0000256" key="2">
    <source>
        <dbReference type="ARBA" id="ARBA00022487"/>
    </source>
</evidence>
<dbReference type="GO" id="GO:0005615">
    <property type="term" value="C:extracellular space"/>
    <property type="evidence" value="ECO:0007669"/>
    <property type="project" value="TreeGrafter"/>
</dbReference>
<dbReference type="InterPro" id="IPR019819">
    <property type="entry name" value="Carboxylesterase_B_CS"/>
</dbReference>
<dbReference type="Pfam" id="PF00135">
    <property type="entry name" value="COesterase"/>
    <property type="match status" value="2"/>
</dbReference>
<organism evidence="6 7">
    <name type="scientific">Nesidiocoris tenuis</name>
    <dbReference type="NCBI Taxonomy" id="355587"/>
    <lineage>
        <taxon>Eukaryota</taxon>
        <taxon>Metazoa</taxon>
        <taxon>Ecdysozoa</taxon>
        <taxon>Arthropoda</taxon>
        <taxon>Hexapoda</taxon>
        <taxon>Insecta</taxon>
        <taxon>Pterygota</taxon>
        <taxon>Neoptera</taxon>
        <taxon>Paraneoptera</taxon>
        <taxon>Hemiptera</taxon>
        <taxon>Heteroptera</taxon>
        <taxon>Panheteroptera</taxon>
        <taxon>Cimicomorpha</taxon>
        <taxon>Miridae</taxon>
        <taxon>Dicyphina</taxon>
        <taxon>Nesidiocoris</taxon>
    </lineage>
</organism>
<evidence type="ECO:0000256" key="1">
    <source>
        <dbReference type="ARBA" id="ARBA00005964"/>
    </source>
</evidence>
<dbReference type="GO" id="GO:0003990">
    <property type="term" value="F:acetylcholinesterase activity"/>
    <property type="evidence" value="ECO:0007669"/>
    <property type="project" value="TreeGrafter"/>
</dbReference>
<dbReference type="PANTHER" id="PTHR43918:SF13">
    <property type="entry name" value="ACETYLCHOLINESTERASE"/>
    <property type="match status" value="1"/>
</dbReference>
<feature type="domain" description="Carboxylesterase type B" evidence="5">
    <location>
        <begin position="79"/>
        <end position="158"/>
    </location>
</feature>
<feature type="domain" description="Carboxylesterase type B" evidence="5">
    <location>
        <begin position="180"/>
        <end position="288"/>
    </location>
</feature>
<name>A0A6H5HKX5_9HEMI</name>
<keyword evidence="3" id="KW-0378">Hydrolase</keyword>
<comment type="similarity">
    <text evidence="1">Belongs to the type-B carboxylesterase/lipase family.</text>
</comment>
<gene>
    <name evidence="6" type="ORF">NTEN_LOCUS22109</name>
</gene>
<dbReference type="AlphaFoldDB" id="A0A6H5HKX5"/>
<dbReference type="InterPro" id="IPR029058">
    <property type="entry name" value="AB_hydrolase_fold"/>
</dbReference>
<evidence type="ECO:0000313" key="6">
    <source>
        <dbReference type="EMBL" id="CAB0018200.1"/>
    </source>
</evidence>
<dbReference type="PANTHER" id="PTHR43918">
    <property type="entry name" value="ACETYLCHOLINESTERASE"/>
    <property type="match status" value="1"/>
</dbReference>
<evidence type="ECO:0000313" key="7">
    <source>
        <dbReference type="Proteomes" id="UP000479000"/>
    </source>
</evidence>
<dbReference type="PROSITE" id="PS00941">
    <property type="entry name" value="CARBOXYLESTERASE_B_2"/>
    <property type="match status" value="1"/>
</dbReference>
<dbReference type="InterPro" id="IPR002018">
    <property type="entry name" value="CarbesteraseB"/>
</dbReference>
<evidence type="ECO:0000256" key="4">
    <source>
        <dbReference type="ARBA" id="ARBA00023180"/>
    </source>
</evidence>
<evidence type="ECO:0000259" key="5">
    <source>
        <dbReference type="Pfam" id="PF00135"/>
    </source>
</evidence>
<accession>A0A6H5HKX5</accession>
<dbReference type="SUPFAM" id="SSF53474">
    <property type="entry name" value="alpha/beta-Hydrolases"/>
    <property type="match status" value="1"/>
</dbReference>
<dbReference type="GO" id="GO:0019695">
    <property type="term" value="P:choline metabolic process"/>
    <property type="evidence" value="ECO:0007669"/>
    <property type="project" value="TreeGrafter"/>
</dbReference>
<keyword evidence="2" id="KW-0719">Serine esterase</keyword>
<evidence type="ECO:0000256" key="3">
    <source>
        <dbReference type="ARBA" id="ARBA00022801"/>
    </source>
</evidence>